<dbReference type="EMBL" id="JARJLM010000319">
    <property type="protein sequence ID" value="MDF3834982.1"/>
    <property type="molecule type" value="Genomic_DNA"/>
</dbReference>
<name>A0ABT6AQS8_9BURK</name>
<feature type="domain" description="AB hydrolase-1" evidence="1">
    <location>
        <begin position="52"/>
        <end position="274"/>
    </location>
</feature>
<dbReference type="Pfam" id="PF12697">
    <property type="entry name" value="Abhydrolase_6"/>
    <property type="match status" value="1"/>
</dbReference>
<dbReference type="Gene3D" id="3.40.50.1820">
    <property type="entry name" value="alpha/beta hydrolase"/>
    <property type="match status" value="1"/>
</dbReference>
<dbReference type="PANTHER" id="PTHR43798:SF5">
    <property type="entry name" value="MONOACYLGLYCEROL LIPASE ABHD6"/>
    <property type="match status" value="1"/>
</dbReference>
<dbReference type="SUPFAM" id="SSF53474">
    <property type="entry name" value="alpha/beta-Hydrolases"/>
    <property type="match status" value="1"/>
</dbReference>
<dbReference type="PANTHER" id="PTHR43798">
    <property type="entry name" value="MONOACYLGLYCEROL LIPASE"/>
    <property type="match status" value="1"/>
</dbReference>
<dbReference type="InterPro" id="IPR029058">
    <property type="entry name" value="AB_hydrolase_fold"/>
</dbReference>
<dbReference type="RefSeq" id="WP_276265903.1">
    <property type="nucleotide sequence ID" value="NZ_JARJLM010000319.1"/>
</dbReference>
<dbReference type="Proteomes" id="UP001216674">
    <property type="component" value="Unassembled WGS sequence"/>
</dbReference>
<accession>A0ABT6AQS8</accession>
<keyword evidence="2" id="KW-0378">Hydrolase</keyword>
<organism evidence="2 3">
    <name type="scientific">Cupriavidus basilensis</name>
    <dbReference type="NCBI Taxonomy" id="68895"/>
    <lineage>
        <taxon>Bacteria</taxon>
        <taxon>Pseudomonadati</taxon>
        <taxon>Pseudomonadota</taxon>
        <taxon>Betaproteobacteria</taxon>
        <taxon>Burkholderiales</taxon>
        <taxon>Burkholderiaceae</taxon>
        <taxon>Cupriavidus</taxon>
    </lineage>
</organism>
<proteinExistence type="predicted"/>
<reference evidence="2 3" key="1">
    <citation type="submission" date="2023-03" db="EMBL/GenBank/DDBJ databases">
        <title>Draft assemblies of triclosan tolerant bacteria isolated from returned activated sludge.</title>
        <authorList>
            <person name="Van Hamelsveld S."/>
        </authorList>
    </citation>
    <scope>NUCLEOTIDE SEQUENCE [LARGE SCALE GENOMIC DNA]</scope>
    <source>
        <strain evidence="2 3">GW210010_S58</strain>
    </source>
</reference>
<sequence>MSEMHHTRTDKKHVLQWLDAGKAGHDGARVHAVVKGDDVEIYVIAEGSGMPIVLLPSRGRDSEDYDDVAARLARAGYRVLRPQPRGVGRSTGPMTSLTLHDLAGDIALVIRAMSDEPAVVVGHAFGNWVARMTATDYPDLVRGVVIAAAAAKQFPAVLSEYVNKSADMSLRAAERLHYLRITFFAPGNDPTAWLQGWYPRVSESQRLAGQATMQAEWWAGGSAPMLDLQAEADPFKPADKRNELKEEFGSRISVALVANASHALLTEQPAAVATAIDEWISTL</sequence>
<comment type="caution">
    <text evidence="2">The sequence shown here is derived from an EMBL/GenBank/DDBJ whole genome shotgun (WGS) entry which is preliminary data.</text>
</comment>
<dbReference type="GO" id="GO:0016787">
    <property type="term" value="F:hydrolase activity"/>
    <property type="evidence" value="ECO:0007669"/>
    <property type="project" value="UniProtKB-KW"/>
</dbReference>
<keyword evidence="3" id="KW-1185">Reference proteome</keyword>
<dbReference type="InterPro" id="IPR050266">
    <property type="entry name" value="AB_hydrolase_sf"/>
</dbReference>
<protein>
    <submittedName>
        <fullName evidence="2">Alpha/beta hydrolase</fullName>
    </submittedName>
</protein>
<gene>
    <name evidence="2" type="ORF">P3W85_18755</name>
</gene>
<dbReference type="InterPro" id="IPR000073">
    <property type="entry name" value="AB_hydrolase_1"/>
</dbReference>
<evidence type="ECO:0000259" key="1">
    <source>
        <dbReference type="Pfam" id="PF12697"/>
    </source>
</evidence>
<evidence type="ECO:0000313" key="3">
    <source>
        <dbReference type="Proteomes" id="UP001216674"/>
    </source>
</evidence>
<evidence type="ECO:0000313" key="2">
    <source>
        <dbReference type="EMBL" id="MDF3834982.1"/>
    </source>
</evidence>